<dbReference type="Proteomes" id="UP001408356">
    <property type="component" value="Unassembled WGS sequence"/>
</dbReference>
<comment type="caution">
    <text evidence="4">The sequence shown here is derived from an EMBL/GenBank/DDBJ whole genome shotgun (WGS) entry which is preliminary data.</text>
</comment>
<dbReference type="EMBL" id="JARVKF010000068">
    <property type="protein sequence ID" value="KAK9423518.1"/>
    <property type="molecule type" value="Genomic_DNA"/>
</dbReference>
<sequence length="333" mass="36529">MAPITSDLGAYVLSESESHRIFIQEIIPEELGDLDASESPPVSGKPLAVLVVGQTGAGKTRISPTLKEIMRARRSEPAHFIADTYKTYHPAYSRLIAEKPALASPATGTDARRWLSLAAAYAIERRADVLAESACRHPQDFAGLAQAFHDGGYRVEVVILAVPEAISRLGILTRFYERLPEAGSRNLPIRLTPRKVHDDSYRGLVDAAAFLDESSAVDQVVIVRRNNMVAFANERVNGTWKEPARTTDSLLLERRRPLPDRERLLAKEALKRLRARNEPGLAPQLQQIAALLEFTADGSDGGQLRPLILPSLEAVTSVQDGPEPDLRLGLDLP</sequence>
<evidence type="ECO:0000256" key="2">
    <source>
        <dbReference type="ARBA" id="ARBA00022840"/>
    </source>
</evidence>
<accession>A0ABR2V9C3</accession>
<keyword evidence="5" id="KW-1185">Reference proteome</keyword>
<gene>
    <name evidence="4" type="ORF">SUNI508_03999</name>
</gene>
<dbReference type="Gene3D" id="3.40.50.300">
    <property type="entry name" value="P-loop containing nucleotide triphosphate hydrolases"/>
    <property type="match status" value="1"/>
</dbReference>
<feature type="domain" description="Zeta toxin" evidence="3">
    <location>
        <begin position="41"/>
        <end position="234"/>
    </location>
</feature>
<reference evidence="4 5" key="1">
    <citation type="journal article" date="2024" name="J. Plant Pathol.">
        <title>Sequence and assembly of the genome of Seiridium unicorne, isolate CBS 538.82, causal agent of cypress canker disease.</title>
        <authorList>
            <person name="Scali E."/>
            <person name="Rocca G.D."/>
            <person name="Danti R."/>
            <person name="Garbelotto M."/>
            <person name="Barberini S."/>
            <person name="Baroncelli R."/>
            <person name="Emiliani G."/>
        </authorList>
    </citation>
    <scope>NUCLEOTIDE SEQUENCE [LARGE SCALE GENOMIC DNA]</scope>
    <source>
        <strain evidence="4 5">BM-138-508</strain>
    </source>
</reference>
<keyword evidence="2" id="KW-0067">ATP-binding</keyword>
<evidence type="ECO:0000313" key="4">
    <source>
        <dbReference type="EMBL" id="KAK9423518.1"/>
    </source>
</evidence>
<evidence type="ECO:0000259" key="3">
    <source>
        <dbReference type="Pfam" id="PF06414"/>
    </source>
</evidence>
<dbReference type="SUPFAM" id="SSF52540">
    <property type="entry name" value="P-loop containing nucleoside triphosphate hydrolases"/>
    <property type="match status" value="1"/>
</dbReference>
<dbReference type="Pfam" id="PF06414">
    <property type="entry name" value="Zeta_toxin"/>
    <property type="match status" value="1"/>
</dbReference>
<evidence type="ECO:0000313" key="5">
    <source>
        <dbReference type="Proteomes" id="UP001408356"/>
    </source>
</evidence>
<dbReference type="InterPro" id="IPR027417">
    <property type="entry name" value="P-loop_NTPase"/>
</dbReference>
<organism evidence="4 5">
    <name type="scientific">Seiridium unicorne</name>
    <dbReference type="NCBI Taxonomy" id="138068"/>
    <lineage>
        <taxon>Eukaryota</taxon>
        <taxon>Fungi</taxon>
        <taxon>Dikarya</taxon>
        <taxon>Ascomycota</taxon>
        <taxon>Pezizomycotina</taxon>
        <taxon>Sordariomycetes</taxon>
        <taxon>Xylariomycetidae</taxon>
        <taxon>Amphisphaeriales</taxon>
        <taxon>Sporocadaceae</taxon>
        <taxon>Seiridium</taxon>
    </lineage>
</organism>
<name>A0ABR2V9C3_9PEZI</name>
<evidence type="ECO:0000256" key="1">
    <source>
        <dbReference type="ARBA" id="ARBA00022741"/>
    </source>
</evidence>
<dbReference type="InterPro" id="IPR010488">
    <property type="entry name" value="Zeta_toxin_domain"/>
</dbReference>
<protein>
    <submittedName>
        <fullName evidence="4">Zeta toxin-domain-containing protein</fullName>
    </submittedName>
</protein>
<proteinExistence type="predicted"/>
<keyword evidence="1" id="KW-0547">Nucleotide-binding</keyword>